<feature type="compositionally biased region" description="Polar residues" evidence="1">
    <location>
        <begin position="303"/>
        <end position="313"/>
    </location>
</feature>
<feature type="transmembrane region" description="Helical" evidence="2">
    <location>
        <begin position="93"/>
        <end position="113"/>
    </location>
</feature>
<dbReference type="EMBL" id="JBICCN010000168">
    <property type="protein sequence ID" value="KAL3088106.1"/>
    <property type="molecule type" value="Genomic_DNA"/>
</dbReference>
<gene>
    <name evidence="3" type="ORF">niasHS_009392</name>
</gene>
<keyword evidence="4" id="KW-1185">Reference proteome</keyword>
<sequence>MMTATGDTAVNTVRRRCVVAPRAHLVLPLIAVSPSAAFFYALGRFVWRFNALKAGDKHSPIITTQQQQTAAKLLTVFIKAQQIPKCFKMNQKLFLIALFGVIALLALIDAIGLPQQNQCCQQQQCCQGGCSSGCCGGGGGGCCCCQGGGGGGLGGLGGLGRRRRRRGAKELGQVSAIQPHYKAVETPCPQTAWQETLEKSILAGDAIGSVSAIQSGLYARFGQKFLVTCADANETKEGQSVPNRVHFSSSGDGYCNMVKEKVWCQAVAVQLGAAKGNKTNQVKVIGRRRCVWGRRAAADQPATGENSDGNSARNWMPPRPPHFGQRRGVIFHPNDPRDSGRNLMNVNGSHSGTVEPTVRHRLQPA</sequence>
<evidence type="ECO:0000256" key="1">
    <source>
        <dbReference type="SAM" id="MobiDB-lite"/>
    </source>
</evidence>
<accession>A0ABD2JBX4</accession>
<comment type="caution">
    <text evidence="3">The sequence shown here is derived from an EMBL/GenBank/DDBJ whole genome shotgun (WGS) entry which is preliminary data.</text>
</comment>
<keyword evidence="2" id="KW-0812">Transmembrane</keyword>
<feature type="compositionally biased region" description="Polar residues" evidence="1">
    <location>
        <begin position="342"/>
        <end position="354"/>
    </location>
</feature>
<evidence type="ECO:0000313" key="3">
    <source>
        <dbReference type="EMBL" id="KAL3088106.1"/>
    </source>
</evidence>
<dbReference type="AlphaFoldDB" id="A0ABD2JBX4"/>
<organism evidence="3 4">
    <name type="scientific">Heterodera schachtii</name>
    <name type="common">Sugarbeet cyst nematode worm</name>
    <name type="synonym">Tylenchus schachtii</name>
    <dbReference type="NCBI Taxonomy" id="97005"/>
    <lineage>
        <taxon>Eukaryota</taxon>
        <taxon>Metazoa</taxon>
        <taxon>Ecdysozoa</taxon>
        <taxon>Nematoda</taxon>
        <taxon>Chromadorea</taxon>
        <taxon>Rhabditida</taxon>
        <taxon>Tylenchina</taxon>
        <taxon>Tylenchomorpha</taxon>
        <taxon>Tylenchoidea</taxon>
        <taxon>Heteroderidae</taxon>
        <taxon>Heteroderinae</taxon>
        <taxon>Heterodera</taxon>
    </lineage>
</organism>
<name>A0ABD2JBX4_HETSC</name>
<feature type="transmembrane region" description="Helical" evidence="2">
    <location>
        <begin position="25"/>
        <end position="47"/>
    </location>
</feature>
<evidence type="ECO:0000313" key="4">
    <source>
        <dbReference type="Proteomes" id="UP001620645"/>
    </source>
</evidence>
<reference evidence="3 4" key="1">
    <citation type="submission" date="2024-10" db="EMBL/GenBank/DDBJ databases">
        <authorList>
            <person name="Kim D."/>
        </authorList>
    </citation>
    <scope>NUCLEOTIDE SEQUENCE [LARGE SCALE GENOMIC DNA]</scope>
    <source>
        <strain evidence="3">Taebaek</strain>
    </source>
</reference>
<proteinExistence type="predicted"/>
<protein>
    <submittedName>
        <fullName evidence="3">Uncharacterized protein</fullName>
    </submittedName>
</protein>
<dbReference type="Proteomes" id="UP001620645">
    <property type="component" value="Unassembled WGS sequence"/>
</dbReference>
<keyword evidence="2" id="KW-0472">Membrane</keyword>
<feature type="region of interest" description="Disordered" evidence="1">
    <location>
        <begin position="295"/>
        <end position="365"/>
    </location>
</feature>
<keyword evidence="2" id="KW-1133">Transmembrane helix</keyword>
<evidence type="ECO:0000256" key="2">
    <source>
        <dbReference type="SAM" id="Phobius"/>
    </source>
</evidence>